<evidence type="ECO:0000313" key="1">
    <source>
        <dbReference type="EMBL" id="KAJ9103603.1"/>
    </source>
</evidence>
<dbReference type="EMBL" id="JASBWS010000058">
    <property type="protein sequence ID" value="KAJ9103603.1"/>
    <property type="molecule type" value="Genomic_DNA"/>
</dbReference>
<comment type="caution">
    <text evidence="1">The sequence shown here is derived from an EMBL/GenBank/DDBJ whole genome shotgun (WGS) entry which is preliminary data.</text>
</comment>
<organism evidence="1 2">
    <name type="scientific">Naganishia adeliensis</name>
    <dbReference type="NCBI Taxonomy" id="92952"/>
    <lineage>
        <taxon>Eukaryota</taxon>
        <taxon>Fungi</taxon>
        <taxon>Dikarya</taxon>
        <taxon>Basidiomycota</taxon>
        <taxon>Agaricomycotina</taxon>
        <taxon>Tremellomycetes</taxon>
        <taxon>Filobasidiales</taxon>
        <taxon>Filobasidiaceae</taxon>
        <taxon>Naganishia</taxon>
    </lineage>
</organism>
<sequence>MNPPQRGPIMGTFHPTNNTTTGLSKIIARRQTPPKAMRRILGGISHQSAMVSPERTKRVLFSGKEKSKARDPSSSPNGGFFSHPAFKAPARRLHLSPAKASLGGVRGLKKRGSVGMDKGKKTAKDQSRKTTPRLGSSDDEREKVASSSTAHPSSDLGLLDDTFPDDEEHKRHFQAVVASLPPSSPPVFSHDLDAESDASSPIHPASNCAPSSPLNVTHTAPDIYRKRKSPPAQATPPPRHQKPKVSARTLEGRDDLPLVRIQYDGTYPLVLGRSRRALTTEAQAEGLVIQIEPVETVLLRETAAHLVRSDGGKAKLAPLPRTASHASRAHVLVEVVPGSFDVADRIIFSVLATRYPAGGVVQFVRADEGETMRIEVDMYSCRAIVEWLAPMELRTTHATPAPLLSPTRDVDDALVELLQTPVVRKKSTPTPTVSAPVMVPEDPDSPARSIHSQMTYESEPEHEDEARPVVVGGDISREVKKEWLDAAHATADHQTVGPAPRATSTTSDLSSLGPAPVPTVPVDIDLKALVATSLVFSGSSAISAPDLVKAILDSQPSMKSHGREAVWSVWVENTLDSHPMFGRVDRKGKDASGKPLLPLFHYVPAEDYDRTRAAELGGLMRPLRGTQRGGGKAIDWRPVGGRRR</sequence>
<evidence type="ECO:0000313" key="2">
    <source>
        <dbReference type="Proteomes" id="UP001230649"/>
    </source>
</evidence>
<dbReference type="Proteomes" id="UP001230649">
    <property type="component" value="Unassembled WGS sequence"/>
</dbReference>
<name>A0ACC2VWP9_9TREE</name>
<keyword evidence="2" id="KW-1185">Reference proteome</keyword>
<accession>A0ACC2VWP9</accession>
<reference evidence="1" key="1">
    <citation type="submission" date="2023-04" db="EMBL/GenBank/DDBJ databases">
        <title>Draft Genome sequencing of Naganishia species isolated from polar environments using Oxford Nanopore Technology.</title>
        <authorList>
            <person name="Leo P."/>
            <person name="Venkateswaran K."/>
        </authorList>
    </citation>
    <scope>NUCLEOTIDE SEQUENCE</scope>
    <source>
        <strain evidence="1">MNA-CCFEE 5262</strain>
    </source>
</reference>
<proteinExistence type="predicted"/>
<gene>
    <name evidence="1" type="ORF">QFC20_004759</name>
</gene>
<protein>
    <submittedName>
        <fullName evidence="1">Uncharacterized protein</fullName>
    </submittedName>
</protein>